<organism evidence="1 2">
    <name type="scientific">Petrolisthes cinctipes</name>
    <name type="common">Flat porcelain crab</name>
    <dbReference type="NCBI Taxonomy" id="88211"/>
    <lineage>
        <taxon>Eukaryota</taxon>
        <taxon>Metazoa</taxon>
        <taxon>Ecdysozoa</taxon>
        <taxon>Arthropoda</taxon>
        <taxon>Crustacea</taxon>
        <taxon>Multicrustacea</taxon>
        <taxon>Malacostraca</taxon>
        <taxon>Eumalacostraca</taxon>
        <taxon>Eucarida</taxon>
        <taxon>Decapoda</taxon>
        <taxon>Pleocyemata</taxon>
        <taxon>Anomura</taxon>
        <taxon>Galatheoidea</taxon>
        <taxon>Porcellanidae</taxon>
        <taxon>Petrolisthes</taxon>
    </lineage>
</organism>
<keyword evidence="2" id="KW-1185">Reference proteome</keyword>
<reference evidence="1" key="1">
    <citation type="submission" date="2023-10" db="EMBL/GenBank/DDBJ databases">
        <title>Genome assemblies of two species of porcelain crab, Petrolisthes cinctipes and Petrolisthes manimaculis (Anomura: Porcellanidae).</title>
        <authorList>
            <person name="Angst P."/>
        </authorList>
    </citation>
    <scope>NUCLEOTIDE SEQUENCE</scope>
    <source>
        <strain evidence="1">PB745_01</strain>
        <tissue evidence="1">Gill</tissue>
    </source>
</reference>
<evidence type="ECO:0000313" key="2">
    <source>
        <dbReference type="Proteomes" id="UP001286313"/>
    </source>
</evidence>
<proteinExistence type="predicted"/>
<dbReference type="Proteomes" id="UP001286313">
    <property type="component" value="Unassembled WGS sequence"/>
</dbReference>
<dbReference type="EMBL" id="JAWQEG010000883">
    <property type="protein sequence ID" value="KAK3884471.1"/>
    <property type="molecule type" value="Genomic_DNA"/>
</dbReference>
<evidence type="ECO:0000313" key="1">
    <source>
        <dbReference type="EMBL" id="KAK3884471.1"/>
    </source>
</evidence>
<name>A0AAE1G333_PETCI</name>
<protein>
    <submittedName>
        <fullName evidence="1">Uncharacterized protein</fullName>
    </submittedName>
</protein>
<gene>
    <name evidence="1" type="ORF">Pcinc_011259</name>
</gene>
<accession>A0AAE1G333</accession>
<comment type="caution">
    <text evidence="1">The sequence shown here is derived from an EMBL/GenBank/DDBJ whole genome shotgun (WGS) entry which is preliminary data.</text>
</comment>
<dbReference type="AlphaFoldDB" id="A0AAE1G333"/>
<sequence length="66" mass="7483">MQDFGDLYIHGAWMGSLMNGRVVWRRRDLGGGARSSYKEPTPAKGRTGEAFLFNPMELEHLPWSSL</sequence>